<dbReference type="OrthoDB" id="5875080at2759"/>
<name>A0A8S1H3I3_9PELO</name>
<evidence type="ECO:0000313" key="3">
    <source>
        <dbReference type="Proteomes" id="UP000835052"/>
    </source>
</evidence>
<sequence>MRTEVNRTSQCSGGVLVPQTVRKSQQPVQFVGVSRKAAKRLFCRIALLPLLAVDRLSTVSAHKLWTLQLRIVRPAHLSPSRLPLFMLFLFMSRLLVPFVFAVFVNSIAANRIPRSTAFSNLSEGTSNILGDLINAINPVYVVIIGCLIAAGCAFELAYGSRPARTTTHVASRNAPFALSTA</sequence>
<keyword evidence="1" id="KW-1133">Transmembrane helix</keyword>
<feature type="transmembrane region" description="Helical" evidence="1">
    <location>
        <begin position="139"/>
        <end position="158"/>
    </location>
</feature>
<accession>A0A8S1H3I3</accession>
<comment type="caution">
    <text evidence="2">The sequence shown here is derived from an EMBL/GenBank/DDBJ whole genome shotgun (WGS) entry which is preliminary data.</text>
</comment>
<reference evidence="2" key="1">
    <citation type="submission" date="2020-10" db="EMBL/GenBank/DDBJ databases">
        <authorList>
            <person name="Kikuchi T."/>
        </authorList>
    </citation>
    <scope>NUCLEOTIDE SEQUENCE</scope>
    <source>
        <strain evidence="2">NKZ352</strain>
    </source>
</reference>
<evidence type="ECO:0000256" key="1">
    <source>
        <dbReference type="SAM" id="Phobius"/>
    </source>
</evidence>
<organism evidence="2 3">
    <name type="scientific">Caenorhabditis auriculariae</name>
    <dbReference type="NCBI Taxonomy" id="2777116"/>
    <lineage>
        <taxon>Eukaryota</taxon>
        <taxon>Metazoa</taxon>
        <taxon>Ecdysozoa</taxon>
        <taxon>Nematoda</taxon>
        <taxon>Chromadorea</taxon>
        <taxon>Rhabditida</taxon>
        <taxon>Rhabditina</taxon>
        <taxon>Rhabditomorpha</taxon>
        <taxon>Rhabditoidea</taxon>
        <taxon>Rhabditidae</taxon>
        <taxon>Peloderinae</taxon>
        <taxon>Caenorhabditis</taxon>
    </lineage>
</organism>
<feature type="transmembrane region" description="Helical" evidence="1">
    <location>
        <begin position="82"/>
        <end position="104"/>
    </location>
</feature>
<evidence type="ECO:0000313" key="2">
    <source>
        <dbReference type="EMBL" id="CAD6189368.1"/>
    </source>
</evidence>
<proteinExistence type="predicted"/>
<keyword evidence="1" id="KW-0472">Membrane</keyword>
<keyword evidence="3" id="KW-1185">Reference proteome</keyword>
<protein>
    <submittedName>
        <fullName evidence="2">Uncharacterized protein</fullName>
    </submittedName>
</protein>
<dbReference type="EMBL" id="CAJGYM010000010">
    <property type="protein sequence ID" value="CAD6189368.1"/>
    <property type="molecule type" value="Genomic_DNA"/>
</dbReference>
<keyword evidence="1" id="KW-0812">Transmembrane</keyword>
<gene>
    <name evidence="2" type="ORF">CAUJ_LOCUS5287</name>
</gene>
<dbReference type="AlphaFoldDB" id="A0A8S1H3I3"/>
<dbReference type="Proteomes" id="UP000835052">
    <property type="component" value="Unassembled WGS sequence"/>
</dbReference>